<feature type="transmembrane region" description="Helical" evidence="1">
    <location>
        <begin position="32"/>
        <end position="50"/>
    </location>
</feature>
<accession>A0AAP4BZ58</accession>
<proteinExistence type="predicted"/>
<name>A0AAP4BZ58_9CORY</name>
<organism evidence="3 4">
    <name type="scientific">Corynebacterium accolens</name>
    <dbReference type="NCBI Taxonomy" id="38284"/>
    <lineage>
        <taxon>Bacteria</taxon>
        <taxon>Bacillati</taxon>
        <taxon>Actinomycetota</taxon>
        <taxon>Actinomycetes</taxon>
        <taxon>Mycobacteriales</taxon>
        <taxon>Corynebacteriaceae</taxon>
        <taxon>Corynebacterium</taxon>
    </lineage>
</organism>
<evidence type="ECO:0000256" key="1">
    <source>
        <dbReference type="SAM" id="Phobius"/>
    </source>
</evidence>
<reference evidence="3 5" key="1">
    <citation type="submission" date="2023-05" db="EMBL/GenBank/DDBJ databases">
        <title>Metabolic capabilities are highly conserved among human nasal-associated Corynebacterium species in pangenomic analyses.</title>
        <authorList>
            <person name="Tran T.H."/>
            <person name="Roberts A.Q."/>
            <person name="Escapa I.F."/>
            <person name="Gao W."/>
            <person name="Conlan S."/>
            <person name="Kong H."/>
            <person name="Segre J.A."/>
            <person name="Kelly M.S."/>
            <person name="Lemon K.P."/>
        </authorList>
    </citation>
    <scope>NUCLEOTIDE SEQUENCE</scope>
    <source>
        <strain evidence="3">KPL2618</strain>
        <strain evidence="2 5">KPL3802</strain>
    </source>
</reference>
<evidence type="ECO:0000313" key="2">
    <source>
        <dbReference type="EMBL" id="MDK4248533.1"/>
    </source>
</evidence>
<dbReference type="EMBL" id="JASNVU010000005">
    <property type="protein sequence ID" value="MDK4334802.1"/>
    <property type="molecule type" value="Genomic_DNA"/>
</dbReference>
<dbReference type="RefSeq" id="WP_023017767.1">
    <property type="nucleotide sequence ID" value="NZ_JAHWQY010000006.1"/>
</dbReference>
<protein>
    <submittedName>
        <fullName evidence="3">Uncharacterized protein</fullName>
    </submittedName>
</protein>
<comment type="caution">
    <text evidence="3">The sequence shown here is derived from an EMBL/GenBank/DDBJ whole genome shotgun (WGS) entry which is preliminary data.</text>
</comment>
<dbReference type="EMBL" id="JASNUO010000014">
    <property type="protein sequence ID" value="MDK4248533.1"/>
    <property type="molecule type" value="Genomic_DNA"/>
</dbReference>
<keyword evidence="1" id="KW-1133">Transmembrane helix</keyword>
<evidence type="ECO:0000313" key="5">
    <source>
        <dbReference type="Proteomes" id="UP001239414"/>
    </source>
</evidence>
<dbReference type="Proteomes" id="UP001230317">
    <property type="component" value="Unassembled WGS sequence"/>
</dbReference>
<dbReference type="Proteomes" id="UP001239414">
    <property type="component" value="Unassembled WGS sequence"/>
</dbReference>
<keyword evidence="1" id="KW-0472">Membrane</keyword>
<feature type="transmembrane region" description="Helical" evidence="1">
    <location>
        <begin position="7"/>
        <end position="26"/>
    </location>
</feature>
<evidence type="ECO:0000313" key="4">
    <source>
        <dbReference type="Proteomes" id="UP001230317"/>
    </source>
</evidence>
<gene>
    <name evidence="2" type="ORF">QPX34_11020</name>
    <name evidence="3" type="ORF">QPX58_05160</name>
</gene>
<keyword evidence="5" id="KW-1185">Reference proteome</keyword>
<keyword evidence="1" id="KW-0812">Transmembrane</keyword>
<dbReference type="AlphaFoldDB" id="A0AAP4BZ58"/>
<sequence>MTTRTLYFIALALLAISLIINVINGFTTSSTILTGMAVVVLGCATYKKVWKK</sequence>
<evidence type="ECO:0000313" key="3">
    <source>
        <dbReference type="EMBL" id="MDK4334802.1"/>
    </source>
</evidence>